<evidence type="ECO:0000313" key="3">
    <source>
        <dbReference type="Proteomes" id="UP000184330"/>
    </source>
</evidence>
<evidence type="ECO:0000313" key="2">
    <source>
        <dbReference type="EMBL" id="CZR67362.1"/>
    </source>
</evidence>
<protein>
    <submittedName>
        <fullName evidence="2">Uncharacterized protein</fullName>
    </submittedName>
</protein>
<dbReference type="EMBL" id="FJOG01000043">
    <property type="protein sequence ID" value="CZR67362.1"/>
    <property type="molecule type" value="Genomic_DNA"/>
</dbReference>
<accession>A0A1L7XQN4</accession>
<gene>
    <name evidence="2" type="ORF">PAC_17261</name>
</gene>
<name>A0A1L7XQN4_9HELO</name>
<evidence type="ECO:0000256" key="1">
    <source>
        <dbReference type="SAM" id="MobiDB-lite"/>
    </source>
</evidence>
<organism evidence="2 3">
    <name type="scientific">Phialocephala subalpina</name>
    <dbReference type="NCBI Taxonomy" id="576137"/>
    <lineage>
        <taxon>Eukaryota</taxon>
        <taxon>Fungi</taxon>
        <taxon>Dikarya</taxon>
        <taxon>Ascomycota</taxon>
        <taxon>Pezizomycotina</taxon>
        <taxon>Leotiomycetes</taxon>
        <taxon>Helotiales</taxon>
        <taxon>Mollisiaceae</taxon>
        <taxon>Phialocephala</taxon>
        <taxon>Phialocephala fortinii species complex</taxon>
    </lineage>
</organism>
<reference evidence="2 3" key="1">
    <citation type="submission" date="2016-03" db="EMBL/GenBank/DDBJ databases">
        <authorList>
            <person name="Ploux O."/>
        </authorList>
    </citation>
    <scope>NUCLEOTIDE SEQUENCE [LARGE SCALE GENOMIC DNA]</scope>
    <source>
        <strain evidence="2 3">UAMH 11012</strain>
    </source>
</reference>
<feature type="compositionally biased region" description="Basic and acidic residues" evidence="1">
    <location>
        <begin position="80"/>
        <end position="90"/>
    </location>
</feature>
<sequence>MASCIHDGSHILSTDVRFETTNQLLRIDNERMKSELKAVRVASAGDAVESDTEGQSKKRSRGEAGFEGTAGDTAESDMEDGIKKRGRRET</sequence>
<dbReference type="Proteomes" id="UP000184330">
    <property type="component" value="Unassembled WGS sequence"/>
</dbReference>
<proteinExistence type="predicted"/>
<feature type="region of interest" description="Disordered" evidence="1">
    <location>
        <begin position="41"/>
        <end position="90"/>
    </location>
</feature>
<keyword evidence="3" id="KW-1185">Reference proteome</keyword>
<dbReference type="AlphaFoldDB" id="A0A1L7XQN4"/>